<dbReference type="SUPFAM" id="SSF48464">
    <property type="entry name" value="ENTH/VHS domain"/>
    <property type="match status" value="1"/>
</dbReference>
<keyword evidence="2" id="KW-0963">Cytoplasm</keyword>
<feature type="compositionally biased region" description="Polar residues" evidence="3">
    <location>
        <begin position="363"/>
        <end position="380"/>
    </location>
</feature>
<feature type="region of interest" description="Disordered" evidence="3">
    <location>
        <begin position="363"/>
        <end position="435"/>
    </location>
</feature>
<organism evidence="5 6">
    <name type="scientific">Aulographum hederae CBS 113979</name>
    <dbReference type="NCBI Taxonomy" id="1176131"/>
    <lineage>
        <taxon>Eukaryota</taxon>
        <taxon>Fungi</taxon>
        <taxon>Dikarya</taxon>
        <taxon>Ascomycota</taxon>
        <taxon>Pezizomycotina</taxon>
        <taxon>Dothideomycetes</taxon>
        <taxon>Pleosporomycetidae</taxon>
        <taxon>Aulographales</taxon>
        <taxon>Aulographaceae</taxon>
    </lineage>
</organism>
<dbReference type="InterPro" id="IPR014712">
    <property type="entry name" value="ANTH_dom_sf"/>
</dbReference>
<evidence type="ECO:0000256" key="1">
    <source>
        <dbReference type="ARBA" id="ARBA00004496"/>
    </source>
</evidence>
<gene>
    <name evidence="5" type="ORF">K402DRAFT_226860</name>
</gene>
<dbReference type="GO" id="GO:0072583">
    <property type="term" value="P:clathrin-dependent endocytosis"/>
    <property type="evidence" value="ECO:0007669"/>
    <property type="project" value="InterPro"/>
</dbReference>
<dbReference type="OrthoDB" id="44015at2759"/>
<feature type="compositionally biased region" description="Low complexity" evidence="3">
    <location>
        <begin position="536"/>
        <end position="549"/>
    </location>
</feature>
<dbReference type="InterPro" id="IPR008942">
    <property type="entry name" value="ENTH_VHS"/>
</dbReference>
<comment type="subcellular location">
    <subcellularLocation>
        <location evidence="1">Cytoplasm</location>
    </subcellularLocation>
</comment>
<dbReference type="GO" id="GO:0005905">
    <property type="term" value="C:clathrin-coated pit"/>
    <property type="evidence" value="ECO:0007669"/>
    <property type="project" value="TreeGrafter"/>
</dbReference>
<feature type="compositionally biased region" description="Basic and acidic residues" evidence="3">
    <location>
        <begin position="288"/>
        <end position="299"/>
    </location>
</feature>
<dbReference type="GO" id="GO:0000149">
    <property type="term" value="F:SNARE binding"/>
    <property type="evidence" value="ECO:0007669"/>
    <property type="project" value="TreeGrafter"/>
</dbReference>
<dbReference type="SUPFAM" id="SSF89009">
    <property type="entry name" value="GAT-like domain"/>
    <property type="match status" value="1"/>
</dbReference>
<dbReference type="GO" id="GO:0032050">
    <property type="term" value="F:clathrin heavy chain binding"/>
    <property type="evidence" value="ECO:0007669"/>
    <property type="project" value="TreeGrafter"/>
</dbReference>
<reference evidence="5" key="1">
    <citation type="journal article" date="2020" name="Stud. Mycol.">
        <title>101 Dothideomycetes genomes: a test case for predicting lifestyles and emergence of pathogens.</title>
        <authorList>
            <person name="Haridas S."/>
            <person name="Albert R."/>
            <person name="Binder M."/>
            <person name="Bloem J."/>
            <person name="Labutti K."/>
            <person name="Salamov A."/>
            <person name="Andreopoulos B."/>
            <person name="Baker S."/>
            <person name="Barry K."/>
            <person name="Bills G."/>
            <person name="Bluhm B."/>
            <person name="Cannon C."/>
            <person name="Castanera R."/>
            <person name="Culley D."/>
            <person name="Daum C."/>
            <person name="Ezra D."/>
            <person name="Gonzalez J."/>
            <person name="Henrissat B."/>
            <person name="Kuo A."/>
            <person name="Liang C."/>
            <person name="Lipzen A."/>
            <person name="Lutzoni F."/>
            <person name="Magnuson J."/>
            <person name="Mondo S."/>
            <person name="Nolan M."/>
            <person name="Ohm R."/>
            <person name="Pangilinan J."/>
            <person name="Park H.-J."/>
            <person name="Ramirez L."/>
            <person name="Alfaro M."/>
            <person name="Sun H."/>
            <person name="Tritt A."/>
            <person name="Yoshinaga Y."/>
            <person name="Zwiers L.-H."/>
            <person name="Turgeon B."/>
            <person name="Goodwin S."/>
            <person name="Spatafora J."/>
            <person name="Crous P."/>
            <person name="Grigoriev I."/>
        </authorList>
    </citation>
    <scope>NUCLEOTIDE SEQUENCE</scope>
    <source>
        <strain evidence="5">CBS 113979</strain>
    </source>
</reference>
<protein>
    <submittedName>
        <fullName evidence="5">ANTH-domain-containing protein</fullName>
    </submittedName>
</protein>
<feature type="compositionally biased region" description="Polar residues" evidence="3">
    <location>
        <begin position="550"/>
        <end position="568"/>
    </location>
</feature>
<dbReference type="GO" id="GO:0030136">
    <property type="term" value="C:clathrin-coated vesicle"/>
    <property type="evidence" value="ECO:0007669"/>
    <property type="project" value="InterPro"/>
</dbReference>
<dbReference type="EMBL" id="ML977142">
    <property type="protein sequence ID" value="KAF1990314.1"/>
    <property type="molecule type" value="Genomic_DNA"/>
</dbReference>
<dbReference type="GO" id="GO:0005545">
    <property type="term" value="F:1-phosphatidylinositol binding"/>
    <property type="evidence" value="ECO:0007669"/>
    <property type="project" value="InterPro"/>
</dbReference>
<dbReference type="Pfam" id="PF07651">
    <property type="entry name" value="ANTH"/>
    <property type="match status" value="1"/>
</dbReference>
<dbReference type="FunFam" id="1.25.40.90:FF:000025">
    <property type="entry name" value="ENTH domain protein"/>
    <property type="match status" value="1"/>
</dbReference>
<dbReference type="AlphaFoldDB" id="A0A6G1HB74"/>
<dbReference type="InterPro" id="IPR011417">
    <property type="entry name" value="ANTH_dom"/>
</dbReference>
<dbReference type="PANTHER" id="PTHR22951">
    <property type="entry name" value="CLATHRIN ASSEMBLY PROTEIN"/>
    <property type="match status" value="1"/>
</dbReference>
<dbReference type="PROSITE" id="PS50942">
    <property type="entry name" value="ENTH"/>
    <property type="match status" value="1"/>
</dbReference>
<dbReference type="GO" id="GO:0005546">
    <property type="term" value="F:phosphatidylinositol-4,5-bisphosphate binding"/>
    <property type="evidence" value="ECO:0007669"/>
    <property type="project" value="TreeGrafter"/>
</dbReference>
<evidence type="ECO:0000313" key="5">
    <source>
        <dbReference type="EMBL" id="KAF1990314.1"/>
    </source>
</evidence>
<dbReference type="Gene3D" id="1.20.58.150">
    <property type="entry name" value="ANTH domain"/>
    <property type="match status" value="1"/>
</dbReference>
<feature type="compositionally biased region" description="Low complexity" evidence="3">
    <location>
        <begin position="592"/>
        <end position="604"/>
    </location>
</feature>
<dbReference type="Proteomes" id="UP000800041">
    <property type="component" value="Unassembled WGS sequence"/>
</dbReference>
<feature type="region of interest" description="Disordered" evidence="3">
    <location>
        <begin position="458"/>
        <end position="632"/>
    </location>
</feature>
<dbReference type="Gene3D" id="1.25.40.90">
    <property type="match status" value="1"/>
</dbReference>
<dbReference type="GO" id="GO:0048268">
    <property type="term" value="P:clathrin coat assembly"/>
    <property type="evidence" value="ECO:0007669"/>
    <property type="project" value="InterPro"/>
</dbReference>
<feature type="compositionally biased region" description="Polar residues" evidence="3">
    <location>
        <begin position="305"/>
        <end position="316"/>
    </location>
</feature>
<dbReference type="PANTHER" id="PTHR22951:SF5">
    <property type="entry name" value="PHOSPHATIDYLINOSITOL-BINDING CLATHRIN ASSEMBLY PROTEIN LAP"/>
    <property type="match status" value="1"/>
</dbReference>
<feature type="region of interest" description="Disordered" evidence="3">
    <location>
        <begin position="275"/>
        <end position="319"/>
    </location>
</feature>
<evidence type="ECO:0000259" key="4">
    <source>
        <dbReference type="PROSITE" id="PS50942"/>
    </source>
</evidence>
<dbReference type="GO" id="GO:0006900">
    <property type="term" value="P:vesicle budding from membrane"/>
    <property type="evidence" value="ECO:0007669"/>
    <property type="project" value="TreeGrafter"/>
</dbReference>
<keyword evidence="6" id="KW-1185">Reference proteome</keyword>
<dbReference type="InterPro" id="IPR045192">
    <property type="entry name" value="AP180-like"/>
</dbReference>
<feature type="compositionally biased region" description="Polar residues" evidence="3">
    <location>
        <begin position="463"/>
        <end position="487"/>
    </location>
</feature>
<dbReference type="FunFam" id="1.20.58.150:FF:000004">
    <property type="entry name" value="ENTH domain protein"/>
    <property type="match status" value="1"/>
</dbReference>
<feature type="compositionally biased region" description="Low complexity" evidence="3">
    <location>
        <begin position="381"/>
        <end position="417"/>
    </location>
</feature>
<feature type="domain" description="ENTH" evidence="4">
    <location>
        <begin position="1"/>
        <end position="125"/>
    </location>
</feature>
<proteinExistence type="predicted"/>
<feature type="compositionally biased region" description="Polar residues" evidence="3">
    <location>
        <begin position="578"/>
        <end position="591"/>
    </location>
</feature>
<evidence type="ECO:0000256" key="3">
    <source>
        <dbReference type="SAM" id="MobiDB-lite"/>
    </source>
</evidence>
<dbReference type="InterPro" id="IPR013809">
    <property type="entry name" value="ENTH"/>
</dbReference>
<accession>A0A6G1HB74</accession>
<sequence>MASSFEKSVKGGTKIKLAAPKSKYVEHILIATHAGDHGVAEVFRALQNRLRDSTWTIVFKSLIIVHFMIREGEPDVTLAYLSHGPQHKLAINNFTEVQTQGKNIRAYAEYLLVRATSFGSTKVDYVRQGEGRLKRLTVDKGLLREVESVEDQIRALVKCDFMTLEPENEITLTAFRLLVMDLLMLFHVMNEGVIGILEQFFEMSKPDAERSIKIYKWFTKLTDKVVRYLSNARVYEVQTRLEIPKIKHAPTTLTNSLEDYIKDTDFDSNRRQYMAQKEAKKNGQSKPFGDKSSESEGKMKFPSPKASTATPANQQPKAPAPDLIDFFERIETAGQDQTQANITNNNSWNPFAQQPAPPVQLPTGFQSQNNGFQQPSNLGFQQPQQHMPPQQTNPFGQPQQQQNFNGSGFGGFPPQSQNMFAQQPTGPAMDQNGQASFSGLNQQQLNQQMDQQMTNPFRMSMMPNATGNTFNQPANRQSTNPFAQSLGSNNQQPSPFAPQQQPSPFQPQQQQQQQQPPPFQPQQQQQQPPSFPPQPQNQQTLPPLQVNPTGSNPFARNTTPQQNNSPASASGGFLAPNATGSTNPFRQSAFVNQQTGQGWQNMQQSTMGGLEHMPTVPVFPRPGQQPQQQQQQ</sequence>
<dbReference type="SMART" id="SM00273">
    <property type="entry name" value="ENTH"/>
    <property type="match status" value="1"/>
</dbReference>
<feature type="compositionally biased region" description="Polar residues" evidence="3">
    <location>
        <begin position="418"/>
        <end position="435"/>
    </location>
</feature>
<dbReference type="CDD" id="cd16988">
    <property type="entry name" value="ANTH_N_YAP180"/>
    <property type="match status" value="1"/>
</dbReference>
<evidence type="ECO:0000256" key="2">
    <source>
        <dbReference type="ARBA" id="ARBA00022490"/>
    </source>
</evidence>
<feature type="compositionally biased region" description="Low complexity" evidence="3">
    <location>
        <begin position="488"/>
        <end position="514"/>
    </location>
</feature>
<name>A0A6G1HB74_9PEZI</name>
<evidence type="ECO:0000313" key="6">
    <source>
        <dbReference type="Proteomes" id="UP000800041"/>
    </source>
</evidence>